<dbReference type="EMBL" id="WMBR01000009">
    <property type="protein sequence ID" value="MXP24142.1"/>
    <property type="molecule type" value="Genomic_DNA"/>
</dbReference>
<feature type="transmembrane region" description="Helical" evidence="7">
    <location>
        <begin position="184"/>
        <end position="207"/>
    </location>
</feature>
<sequence>MPRVQRARMSRRATAAAAIALIGTNCAIGIETFLLVQLAYNGSQLTFESTVGAPNFPAVVTGIIVGTITNMLLGVLLIKPQVDWFVSGLPADHARRKAIRHIPRNQVIATLAAWTTAVGSYAVVADDPSSSRTAGVAAAFLLAAMSSSCITYLFAERAARPLAVVAFRDFPARHVFHGVRTRMIAVWLVSSAVPMLGLLLLNLGRWLDMLPPVSGPVDWTIVVLGVVALTAGIRVITLVGRSIADPLSDLHHAVTRVDAADYTVRVPVYDSSELGVLQHGFNTMVTGLEERERMRRLFARHVGDTVAAQALEHGEGMHGVNAAVGVLFVDIIDSTGIAARQDPGATADLLNDFFTIVADVVDSHHGFVNKFEGDSALAIFGAPVELDDPATAVLSAARELADRLGAELDIGWGMGISYGTVFAGNIGAETRYEYTVIGDAVNESARLSDLAKQSGTFVVASGAALACAAEGEAGEWIPVGTRSLRGRTEPTQVFAPRSIARRAPGISMGSVVAGLLRPARRVTGQFIDGGGPRP</sequence>
<evidence type="ECO:0000256" key="1">
    <source>
        <dbReference type="ARBA" id="ARBA00004651"/>
    </source>
</evidence>
<evidence type="ECO:0000256" key="3">
    <source>
        <dbReference type="ARBA" id="ARBA00022475"/>
    </source>
</evidence>
<dbReference type="Proteomes" id="UP000475545">
    <property type="component" value="Unassembled WGS sequence"/>
</dbReference>
<comment type="similarity">
    <text evidence="2">Belongs to the adenylyl cyclase class-3 family.</text>
</comment>
<evidence type="ECO:0000313" key="10">
    <source>
        <dbReference type="EMBL" id="MXP24142.1"/>
    </source>
</evidence>
<keyword evidence="5 7" id="KW-1133">Transmembrane helix</keyword>
<feature type="transmembrane region" description="Helical" evidence="7">
    <location>
        <begin position="105"/>
        <end position="124"/>
    </location>
</feature>
<feature type="domain" description="HAMP" evidence="9">
    <location>
        <begin position="241"/>
        <end position="293"/>
    </location>
</feature>
<dbReference type="RefSeq" id="WP_160904421.1">
    <property type="nucleotide sequence ID" value="NZ_CP102850.1"/>
</dbReference>
<keyword evidence="4 7" id="KW-0812">Transmembrane</keyword>
<feature type="transmembrane region" description="Helical" evidence="7">
    <location>
        <begin position="219"/>
        <end position="239"/>
    </location>
</feature>
<dbReference type="CDD" id="cd07302">
    <property type="entry name" value="CHD"/>
    <property type="match status" value="1"/>
</dbReference>
<dbReference type="PROSITE" id="PS50125">
    <property type="entry name" value="GUANYLATE_CYCLASE_2"/>
    <property type="match status" value="1"/>
</dbReference>
<dbReference type="InterPro" id="IPR003660">
    <property type="entry name" value="HAMP_dom"/>
</dbReference>
<dbReference type="PANTHER" id="PTHR43081:SF17">
    <property type="entry name" value="BLL5647 PROTEIN"/>
    <property type="match status" value="1"/>
</dbReference>
<dbReference type="GO" id="GO:0035556">
    <property type="term" value="P:intracellular signal transduction"/>
    <property type="evidence" value="ECO:0007669"/>
    <property type="project" value="InterPro"/>
</dbReference>
<dbReference type="InterPro" id="IPR050697">
    <property type="entry name" value="Adenylyl/Guanylyl_Cyclase_3/4"/>
</dbReference>
<feature type="domain" description="Guanylate cyclase" evidence="8">
    <location>
        <begin position="325"/>
        <end position="448"/>
    </location>
</feature>
<reference evidence="10 11" key="1">
    <citation type="submission" date="2019-11" db="EMBL/GenBank/DDBJ databases">
        <title>Gordonia sp. nov., a novel actinobacterium isolated from mangrove soil in Hainan.</title>
        <authorList>
            <person name="Huang X."/>
            <person name="Xie Y."/>
            <person name="Chu X."/>
            <person name="Xiao K."/>
        </authorList>
    </citation>
    <scope>NUCLEOTIDE SEQUENCE [LARGE SCALE GENOMIC DNA]</scope>
    <source>
        <strain evidence="10 11">HNM0687</strain>
    </source>
</reference>
<evidence type="ECO:0000313" key="11">
    <source>
        <dbReference type="Proteomes" id="UP000475545"/>
    </source>
</evidence>
<feature type="transmembrane region" description="Helical" evidence="7">
    <location>
        <begin position="136"/>
        <end position="155"/>
    </location>
</feature>
<keyword evidence="11" id="KW-1185">Reference proteome</keyword>
<dbReference type="PANTHER" id="PTHR43081">
    <property type="entry name" value="ADENYLATE CYCLASE, TERMINAL-DIFFERENTIATION SPECIFIC-RELATED"/>
    <property type="match status" value="1"/>
</dbReference>
<keyword evidence="6 7" id="KW-0472">Membrane</keyword>
<protein>
    <submittedName>
        <fullName evidence="10">HAMP domain-containing protein</fullName>
    </submittedName>
</protein>
<dbReference type="Pfam" id="PF00672">
    <property type="entry name" value="HAMP"/>
    <property type="match status" value="1"/>
</dbReference>
<accession>A0A6L7GX53</accession>
<gene>
    <name evidence="10" type="ORF">GIY30_22650</name>
</gene>
<proteinExistence type="inferred from homology"/>
<comment type="subcellular location">
    <subcellularLocation>
        <location evidence="1">Cell membrane</location>
        <topology evidence="1">Multi-pass membrane protein</topology>
    </subcellularLocation>
</comment>
<dbReference type="Gene3D" id="3.30.70.1230">
    <property type="entry name" value="Nucleotide cyclase"/>
    <property type="match status" value="1"/>
</dbReference>
<dbReference type="InterPro" id="IPR001054">
    <property type="entry name" value="A/G_cyclase"/>
</dbReference>
<evidence type="ECO:0000256" key="4">
    <source>
        <dbReference type="ARBA" id="ARBA00022692"/>
    </source>
</evidence>
<evidence type="ECO:0000256" key="6">
    <source>
        <dbReference type="ARBA" id="ARBA00023136"/>
    </source>
</evidence>
<comment type="caution">
    <text evidence="10">The sequence shown here is derived from an EMBL/GenBank/DDBJ whole genome shotgun (WGS) entry which is preliminary data.</text>
</comment>
<dbReference type="PROSITE" id="PS50885">
    <property type="entry name" value="HAMP"/>
    <property type="match status" value="1"/>
</dbReference>
<dbReference type="SMART" id="SM00304">
    <property type="entry name" value="HAMP"/>
    <property type="match status" value="1"/>
</dbReference>
<dbReference type="SMART" id="SM00044">
    <property type="entry name" value="CYCc"/>
    <property type="match status" value="1"/>
</dbReference>
<keyword evidence="3" id="KW-1003">Cell membrane</keyword>
<name>A0A6L7GX53_9ACTN</name>
<dbReference type="Pfam" id="PF00211">
    <property type="entry name" value="Guanylate_cyc"/>
    <property type="match status" value="1"/>
</dbReference>
<evidence type="ECO:0000256" key="5">
    <source>
        <dbReference type="ARBA" id="ARBA00022989"/>
    </source>
</evidence>
<evidence type="ECO:0000259" key="9">
    <source>
        <dbReference type="PROSITE" id="PS50885"/>
    </source>
</evidence>
<dbReference type="SUPFAM" id="SSF55073">
    <property type="entry name" value="Nucleotide cyclase"/>
    <property type="match status" value="1"/>
</dbReference>
<evidence type="ECO:0000259" key="8">
    <source>
        <dbReference type="PROSITE" id="PS50125"/>
    </source>
</evidence>
<dbReference type="SUPFAM" id="SSF158472">
    <property type="entry name" value="HAMP domain-like"/>
    <property type="match status" value="1"/>
</dbReference>
<dbReference type="GO" id="GO:0005886">
    <property type="term" value="C:plasma membrane"/>
    <property type="evidence" value="ECO:0007669"/>
    <property type="project" value="UniProtKB-SubCell"/>
</dbReference>
<dbReference type="AlphaFoldDB" id="A0A6L7GX53"/>
<dbReference type="InterPro" id="IPR029787">
    <property type="entry name" value="Nucleotide_cyclase"/>
</dbReference>
<organism evidence="10 11">
    <name type="scientific">Gordonia mangrovi</name>
    <dbReference type="NCBI Taxonomy" id="2665643"/>
    <lineage>
        <taxon>Bacteria</taxon>
        <taxon>Bacillati</taxon>
        <taxon>Actinomycetota</taxon>
        <taxon>Actinomycetes</taxon>
        <taxon>Mycobacteriales</taxon>
        <taxon>Gordoniaceae</taxon>
        <taxon>Gordonia</taxon>
    </lineage>
</organism>
<dbReference type="GO" id="GO:0004016">
    <property type="term" value="F:adenylate cyclase activity"/>
    <property type="evidence" value="ECO:0007669"/>
    <property type="project" value="UniProtKB-ARBA"/>
</dbReference>
<evidence type="ECO:0000256" key="2">
    <source>
        <dbReference type="ARBA" id="ARBA00005381"/>
    </source>
</evidence>
<dbReference type="Gene3D" id="6.10.340.10">
    <property type="match status" value="1"/>
</dbReference>
<dbReference type="CDD" id="cd06225">
    <property type="entry name" value="HAMP"/>
    <property type="match status" value="1"/>
</dbReference>
<evidence type="ECO:0000256" key="7">
    <source>
        <dbReference type="SAM" id="Phobius"/>
    </source>
</evidence>
<dbReference type="GO" id="GO:0006171">
    <property type="term" value="P:cAMP biosynthetic process"/>
    <property type="evidence" value="ECO:0007669"/>
    <property type="project" value="TreeGrafter"/>
</dbReference>
<feature type="transmembrane region" description="Helical" evidence="7">
    <location>
        <begin position="53"/>
        <end position="78"/>
    </location>
</feature>